<dbReference type="EMBL" id="QGDO01000006">
    <property type="protein sequence ID" value="PWJ39238.1"/>
    <property type="molecule type" value="Genomic_DNA"/>
</dbReference>
<feature type="signal peptide" evidence="3">
    <location>
        <begin position="1"/>
        <end position="20"/>
    </location>
</feature>
<keyword evidence="2" id="KW-1133">Transmembrane helix</keyword>
<feature type="chain" id="PRO_5016268102" evidence="3">
    <location>
        <begin position="21"/>
        <end position="73"/>
    </location>
</feature>
<evidence type="ECO:0000256" key="1">
    <source>
        <dbReference type="SAM" id="MobiDB-lite"/>
    </source>
</evidence>
<feature type="region of interest" description="Disordered" evidence="1">
    <location>
        <begin position="21"/>
        <end position="46"/>
    </location>
</feature>
<dbReference type="NCBIfam" id="NF046080">
    <property type="entry name" value="PID_CTERM"/>
    <property type="match status" value="1"/>
</dbReference>
<feature type="transmembrane region" description="Helical" evidence="2">
    <location>
        <begin position="44"/>
        <end position="63"/>
    </location>
</feature>
<protein>
    <submittedName>
        <fullName evidence="4">Uncharacterized protein</fullName>
    </submittedName>
</protein>
<dbReference type="InterPro" id="IPR058207">
    <property type="entry name" value="PID_CTERM"/>
</dbReference>
<gene>
    <name evidence="4" type="ORF">BC781_106139</name>
</gene>
<sequence>MKLLYTIILFSILPFSSVLAQGPPPPPPIQNQAQDRPQGGGAGVPIDGGASALLAAGAAYGLNHLRKRKTDKK</sequence>
<dbReference type="RefSeq" id="WP_109621087.1">
    <property type="nucleotide sequence ID" value="NZ_QGDO01000006.1"/>
</dbReference>
<comment type="caution">
    <text evidence="4">The sequence shown here is derived from an EMBL/GenBank/DDBJ whole genome shotgun (WGS) entry which is preliminary data.</text>
</comment>
<evidence type="ECO:0000313" key="5">
    <source>
        <dbReference type="Proteomes" id="UP000245535"/>
    </source>
</evidence>
<name>A0A315Z5Q3_SEDFL</name>
<reference evidence="4 5" key="1">
    <citation type="submission" date="2018-03" db="EMBL/GenBank/DDBJ databases">
        <title>Genomic Encyclopedia of Archaeal and Bacterial Type Strains, Phase II (KMG-II): from individual species to whole genera.</title>
        <authorList>
            <person name="Goeker M."/>
        </authorList>
    </citation>
    <scope>NUCLEOTIDE SEQUENCE [LARGE SCALE GENOMIC DNA]</scope>
    <source>
        <strain evidence="4 5">DSM 28229</strain>
    </source>
</reference>
<keyword evidence="2" id="KW-0812">Transmembrane</keyword>
<dbReference type="Proteomes" id="UP000245535">
    <property type="component" value="Unassembled WGS sequence"/>
</dbReference>
<keyword evidence="2" id="KW-0472">Membrane</keyword>
<evidence type="ECO:0000256" key="3">
    <source>
        <dbReference type="SAM" id="SignalP"/>
    </source>
</evidence>
<organism evidence="4 5">
    <name type="scientific">Sediminitomix flava</name>
    <dbReference type="NCBI Taxonomy" id="379075"/>
    <lineage>
        <taxon>Bacteria</taxon>
        <taxon>Pseudomonadati</taxon>
        <taxon>Bacteroidota</taxon>
        <taxon>Cytophagia</taxon>
        <taxon>Cytophagales</taxon>
        <taxon>Flammeovirgaceae</taxon>
        <taxon>Sediminitomix</taxon>
    </lineage>
</organism>
<keyword evidence="3" id="KW-0732">Signal</keyword>
<evidence type="ECO:0000256" key="2">
    <source>
        <dbReference type="SAM" id="Phobius"/>
    </source>
</evidence>
<proteinExistence type="predicted"/>
<evidence type="ECO:0000313" key="4">
    <source>
        <dbReference type="EMBL" id="PWJ39238.1"/>
    </source>
</evidence>
<accession>A0A315Z5Q3</accession>
<dbReference type="AlphaFoldDB" id="A0A315Z5Q3"/>
<keyword evidence="5" id="KW-1185">Reference proteome</keyword>